<organism evidence="2 3">
    <name type="scientific">Candidatus Cardinium hertigii</name>
    <dbReference type="NCBI Taxonomy" id="247481"/>
    <lineage>
        <taxon>Bacteria</taxon>
        <taxon>Pseudomonadati</taxon>
        <taxon>Bacteroidota</taxon>
        <taxon>Cytophagia</taxon>
        <taxon>Cytophagales</taxon>
        <taxon>Amoebophilaceae</taxon>
        <taxon>Candidatus Cardinium</taxon>
    </lineage>
</organism>
<dbReference type="RefSeq" id="WP_109997446.1">
    <property type="nucleotide sequence ID" value="NZ_CP029619.1"/>
</dbReference>
<evidence type="ECO:0000313" key="3">
    <source>
        <dbReference type="Proteomes" id="UP000245872"/>
    </source>
</evidence>
<evidence type="ECO:0000256" key="1">
    <source>
        <dbReference type="SAM" id="Phobius"/>
    </source>
</evidence>
<keyword evidence="1" id="KW-0472">Membrane</keyword>
<dbReference type="Proteomes" id="UP000245872">
    <property type="component" value="Chromosome"/>
</dbReference>
<dbReference type="KEGG" id="cher:DK880_00736"/>
<keyword evidence="1" id="KW-1133">Transmembrane helix</keyword>
<dbReference type="AlphaFoldDB" id="A0A2Z3LE91"/>
<evidence type="ECO:0000313" key="2">
    <source>
        <dbReference type="EMBL" id="AWN82046.1"/>
    </source>
</evidence>
<keyword evidence="3" id="KW-1185">Reference proteome</keyword>
<name>A0A2Z3LE91_9BACT</name>
<accession>A0A2Z3LE91</accession>
<protein>
    <recommendedName>
        <fullName evidence="4">Sodium:solute symporter family protein</fullName>
    </recommendedName>
</protein>
<keyword evidence="1" id="KW-0812">Transmembrane</keyword>
<feature type="transmembrane region" description="Helical" evidence="1">
    <location>
        <begin position="6"/>
        <end position="26"/>
    </location>
</feature>
<proteinExistence type="predicted"/>
<dbReference type="EMBL" id="CP029619">
    <property type="protein sequence ID" value="AWN82046.1"/>
    <property type="molecule type" value="Genomic_DNA"/>
</dbReference>
<sequence length="70" mass="7707">MTLFNNLPLVMVVTFLLLTLAVGFYFSRKTTTFREYAVGNKQFATATLVATMLATNFGGGGLVREIEKNP</sequence>
<evidence type="ECO:0008006" key="4">
    <source>
        <dbReference type="Google" id="ProtNLM"/>
    </source>
</evidence>
<gene>
    <name evidence="2" type="ORF">DK880_00736</name>
</gene>
<reference evidence="2 3" key="1">
    <citation type="submission" date="2018-05" db="EMBL/GenBank/DDBJ databases">
        <title>Candidatus Cardinium hertigii Genome Assembly.</title>
        <authorList>
            <person name="Showmaker K.C."/>
            <person name="Walden K.O."/>
            <person name="Fields C.J."/>
            <person name="Lambert K.N."/>
            <person name="Hudson M.E."/>
        </authorList>
    </citation>
    <scope>NUCLEOTIDE SEQUENCE [LARGE SCALE GENOMIC DNA]</scope>
    <source>
        <strain evidence="3">cHgTN10</strain>
    </source>
</reference>